<keyword evidence="3" id="KW-1185">Reference proteome</keyword>
<dbReference type="InterPro" id="IPR018580">
    <property type="entry name" value="Uncharacterised_YfhO"/>
</dbReference>
<dbReference type="EMBL" id="CP071249">
    <property type="protein sequence ID" value="UUF07070.1"/>
    <property type="molecule type" value="Genomic_DNA"/>
</dbReference>
<dbReference type="RefSeq" id="WP_212725805.1">
    <property type="nucleotide sequence ID" value="NZ_CP071249.1"/>
</dbReference>
<feature type="transmembrane region" description="Helical" evidence="1">
    <location>
        <begin position="143"/>
        <end position="161"/>
    </location>
</feature>
<keyword evidence="1" id="KW-1133">Transmembrane helix</keyword>
<reference evidence="2 3" key="1">
    <citation type="submission" date="2021-03" db="EMBL/GenBank/DDBJ databases">
        <title>Comparative Genomics and Metabolomics in the genus Turicibacter.</title>
        <authorList>
            <person name="Maki J."/>
            <person name="Looft T."/>
        </authorList>
    </citation>
    <scope>NUCLEOTIDE SEQUENCE [LARGE SCALE GENOMIC DNA]</scope>
    <source>
        <strain evidence="2 3">MMM721</strain>
    </source>
</reference>
<evidence type="ECO:0000256" key="1">
    <source>
        <dbReference type="SAM" id="Phobius"/>
    </source>
</evidence>
<name>A0ABY5JK88_9FIRM</name>
<dbReference type="PANTHER" id="PTHR38454">
    <property type="entry name" value="INTEGRAL MEMBRANE PROTEIN-RELATED"/>
    <property type="match status" value="1"/>
</dbReference>
<gene>
    <name evidence="2" type="ORF">J0J69_06145</name>
</gene>
<dbReference type="Proteomes" id="UP001058016">
    <property type="component" value="Chromosome"/>
</dbReference>
<feature type="transmembrane region" description="Helical" evidence="1">
    <location>
        <begin position="315"/>
        <end position="337"/>
    </location>
</feature>
<keyword evidence="1" id="KW-0472">Membrane</keyword>
<feature type="transmembrane region" description="Helical" evidence="1">
    <location>
        <begin position="60"/>
        <end position="83"/>
    </location>
</feature>
<dbReference type="Pfam" id="PF09586">
    <property type="entry name" value="YfhO"/>
    <property type="match status" value="1"/>
</dbReference>
<sequence>MLYAMFITLIIQMLTLFNFLLGNKFLLSFDGINQYLHFYNELSNIVQNNESLFWTWRQGVGANFFGSMTYYLLSPVMIILALISNKELMPYLFVVSFIIKQQIAVVAMYSLLKNFKIERWICILISLCWAFNAYFIHYTSNPMWLDILYLLPLIFLGINRIRQHKKCLLFIVAVALTAISNYYIFFSASIFVYLYLFISYFVYENKFRFKGVVIYFIKMTGYYLIGVGIAAVILIPSVMAIKESPRGQSTMLLDTIFKLDFSMLINSLKSSFFNTSTDFNVVFAQQALLYSGSLMTISLPLLFTSKINIPNKIRVLIGGTLFVEVLSIISPFLYLVFHGLAQPICFPFRFMYGFIALNLIILAYILNLLFKSNYKISKYYVVFLILYPLILLQEKGIVIVAFNILIFTIYYVSVNYRKKYLILGMTIVELLISTTLIFNYYSANYLSKEQYEQWFENNEVASLISDVNKIKENNLERIFENFDLNDSERLRNMALTYSYSGLNTFTSTDNELYLKFLNTLTLNDNSSGIVNLTGNLMSNQVLNVKYLILSNESPIPYGYELIAEQLNYSLYENKNYLGGGYLVSNFIKESTFTSLNQMEKELVLINNVVVSDNSNIVENYSQNIAYQIIQIEDIKTNLQEVSNNQITTQEIEDPYIEFTLTPLSYSSSEIFMYLSSNNKVKKIEIIDQDRTYTVSSGDFTHSVRLKDIGCYTSTPRIKVYLNEDTEYTINELIFYEVDMLSYQTELDKMNARSLDNISMNKNKVLTDVLVDEENYLYLSIPYSQGWEANSNGSSSQLQSANLSFLLLDLEEGLNRVELTYYSPGFKIGTLISIVSLIILNITMFVTKRKKVST</sequence>
<feature type="transmembrane region" description="Helical" evidence="1">
    <location>
        <begin position="89"/>
        <end position="112"/>
    </location>
</feature>
<evidence type="ECO:0000313" key="2">
    <source>
        <dbReference type="EMBL" id="UUF07070.1"/>
    </source>
</evidence>
<organism evidence="2 3">
    <name type="scientific">Turicibacter bilis</name>
    <dbReference type="NCBI Taxonomy" id="2735723"/>
    <lineage>
        <taxon>Bacteria</taxon>
        <taxon>Bacillati</taxon>
        <taxon>Bacillota</taxon>
        <taxon>Erysipelotrichia</taxon>
        <taxon>Erysipelotrichales</taxon>
        <taxon>Turicibacteraceae</taxon>
        <taxon>Turicibacter</taxon>
    </lineage>
</organism>
<feature type="transmembrane region" description="Helical" evidence="1">
    <location>
        <begin position="397"/>
        <end position="413"/>
    </location>
</feature>
<feature type="transmembrane region" description="Helical" evidence="1">
    <location>
        <begin position="6"/>
        <end position="27"/>
    </location>
</feature>
<dbReference type="PANTHER" id="PTHR38454:SF1">
    <property type="entry name" value="INTEGRAL MEMBRANE PROTEIN"/>
    <property type="match status" value="1"/>
</dbReference>
<feature type="transmembrane region" description="Helical" evidence="1">
    <location>
        <begin position="827"/>
        <end position="846"/>
    </location>
</feature>
<feature type="transmembrane region" description="Helical" evidence="1">
    <location>
        <begin position="119"/>
        <end position="137"/>
    </location>
</feature>
<accession>A0ABY5JK88</accession>
<feature type="transmembrane region" description="Helical" evidence="1">
    <location>
        <begin position="221"/>
        <end position="239"/>
    </location>
</feature>
<evidence type="ECO:0000313" key="3">
    <source>
        <dbReference type="Proteomes" id="UP001058016"/>
    </source>
</evidence>
<feature type="transmembrane region" description="Helical" evidence="1">
    <location>
        <begin position="283"/>
        <end position="303"/>
    </location>
</feature>
<feature type="transmembrane region" description="Helical" evidence="1">
    <location>
        <begin position="420"/>
        <end position="441"/>
    </location>
</feature>
<feature type="transmembrane region" description="Helical" evidence="1">
    <location>
        <begin position="168"/>
        <end position="201"/>
    </location>
</feature>
<proteinExistence type="predicted"/>
<feature type="transmembrane region" description="Helical" evidence="1">
    <location>
        <begin position="376"/>
        <end position="391"/>
    </location>
</feature>
<keyword evidence="1" id="KW-0812">Transmembrane</keyword>
<feature type="transmembrane region" description="Helical" evidence="1">
    <location>
        <begin position="349"/>
        <end position="369"/>
    </location>
</feature>
<protein>
    <submittedName>
        <fullName evidence="2">YfhO family protein</fullName>
    </submittedName>
</protein>